<feature type="transmembrane region" description="Helical" evidence="1">
    <location>
        <begin position="71"/>
        <end position="89"/>
    </location>
</feature>
<name>A0A4R1PWL6_9FIRM</name>
<dbReference type="OrthoDB" id="1730091at2"/>
<comment type="caution">
    <text evidence="2">The sequence shown here is derived from an EMBL/GenBank/DDBJ whole genome shotgun (WGS) entry which is preliminary data.</text>
</comment>
<keyword evidence="1" id="KW-0812">Transmembrane</keyword>
<reference evidence="2 3" key="1">
    <citation type="submission" date="2019-03" db="EMBL/GenBank/DDBJ databases">
        <title>Genomic Encyclopedia of Type Strains, Phase IV (KMG-IV): sequencing the most valuable type-strain genomes for metagenomic binning, comparative biology and taxonomic classification.</title>
        <authorList>
            <person name="Goeker M."/>
        </authorList>
    </citation>
    <scope>NUCLEOTIDE SEQUENCE [LARGE SCALE GENOMIC DNA]</scope>
    <source>
        <strain evidence="2 3">DSM 15969</strain>
    </source>
</reference>
<dbReference type="Proteomes" id="UP000295063">
    <property type="component" value="Unassembled WGS sequence"/>
</dbReference>
<evidence type="ECO:0000313" key="2">
    <source>
        <dbReference type="EMBL" id="TCL36856.1"/>
    </source>
</evidence>
<proteinExistence type="predicted"/>
<feature type="transmembrane region" description="Helical" evidence="1">
    <location>
        <begin position="31"/>
        <end position="50"/>
    </location>
</feature>
<feature type="transmembrane region" description="Helical" evidence="1">
    <location>
        <begin position="101"/>
        <end position="118"/>
    </location>
</feature>
<evidence type="ECO:0000256" key="1">
    <source>
        <dbReference type="SAM" id="Phobius"/>
    </source>
</evidence>
<dbReference type="AlphaFoldDB" id="A0A4R1PWL6"/>
<dbReference type="RefSeq" id="WP_132080419.1">
    <property type="nucleotide sequence ID" value="NZ_SLUI01000007.1"/>
</dbReference>
<keyword evidence="3" id="KW-1185">Reference proteome</keyword>
<dbReference type="InterPro" id="IPR048147">
    <property type="entry name" value="CBO0543-like"/>
</dbReference>
<keyword evidence="1" id="KW-1133">Transmembrane helix</keyword>
<feature type="transmembrane region" description="Helical" evidence="1">
    <location>
        <begin position="155"/>
        <end position="173"/>
    </location>
</feature>
<sequence length="177" mass="20774">MWLILVFRICLLTGFLVSVWKWGDWKNWKNYYPSVLFVMVVNLSVSYLGYHHSFWIFNPDVLVDTQTVVELLNTYISLPATTLLFLSYWPRQGWGRQGKYLALWVFLYGAIEGIDHYFIHGISYGNGWCYGYSLLFDCAMFTTIAVHYIRPLWGWIMTFTAVASVVIAFKIFLSEMK</sequence>
<accession>A0A4R1PWL6</accession>
<evidence type="ECO:0000313" key="3">
    <source>
        <dbReference type="Proteomes" id="UP000295063"/>
    </source>
</evidence>
<dbReference type="NCBIfam" id="NF041644">
    <property type="entry name" value="CBO0543_fam"/>
    <property type="match status" value="1"/>
</dbReference>
<gene>
    <name evidence="2" type="ORF">EV210_107120</name>
</gene>
<keyword evidence="1" id="KW-0472">Membrane</keyword>
<protein>
    <submittedName>
        <fullName evidence="2">Uncharacterized protein</fullName>
    </submittedName>
</protein>
<organism evidence="2 3">
    <name type="scientific">Anaerospora hongkongensis</name>
    <dbReference type="NCBI Taxonomy" id="244830"/>
    <lineage>
        <taxon>Bacteria</taxon>
        <taxon>Bacillati</taxon>
        <taxon>Bacillota</taxon>
        <taxon>Negativicutes</taxon>
        <taxon>Selenomonadales</taxon>
        <taxon>Sporomusaceae</taxon>
        <taxon>Anaerospora</taxon>
    </lineage>
</organism>
<dbReference type="EMBL" id="SLUI01000007">
    <property type="protein sequence ID" value="TCL36856.1"/>
    <property type="molecule type" value="Genomic_DNA"/>
</dbReference>